<dbReference type="EMBL" id="JAQQWK010000011">
    <property type="protein sequence ID" value="KAK8024329.1"/>
    <property type="molecule type" value="Genomic_DNA"/>
</dbReference>
<name>A0ABR1S2C7_9PEZI</name>
<evidence type="ECO:0000313" key="1">
    <source>
        <dbReference type="EMBL" id="KAK8024329.1"/>
    </source>
</evidence>
<keyword evidence="2" id="KW-1185">Reference proteome</keyword>
<organism evidence="1 2">
    <name type="scientific">Apiospora rasikravindrae</name>
    <dbReference type="NCBI Taxonomy" id="990691"/>
    <lineage>
        <taxon>Eukaryota</taxon>
        <taxon>Fungi</taxon>
        <taxon>Dikarya</taxon>
        <taxon>Ascomycota</taxon>
        <taxon>Pezizomycotina</taxon>
        <taxon>Sordariomycetes</taxon>
        <taxon>Xylariomycetidae</taxon>
        <taxon>Amphisphaeriales</taxon>
        <taxon>Apiosporaceae</taxon>
        <taxon>Apiospora</taxon>
    </lineage>
</organism>
<proteinExistence type="predicted"/>
<comment type="caution">
    <text evidence="1">The sequence shown here is derived from an EMBL/GenBank/DDBJ whole genome shotgun (WGS) entry which is preliminary data.</text>
</comment>
<dbReference type="Proteomes" id="UP001444661">
    <property type="component" value="Unassembled WGS sequence"/>
</dbReference>
<accession>A0ABR1S2C7</accession>
<reference evidence="1 2" key="1">
    <citation type="submission" date="2023-01" db="EMBL/GenBank/DDBJ databases">
        <title>Analysis of 21 Apiospora genomes using comparative genomics revels a genus with tremendous synthesis potential of carbohydrate active enzymes and secondary metabolites.</title>
        <authorList>
            <person name="Sorensen T."/>
        </authorList>
    </citation>
    <scope>NUCLEOTIDE SEQUENCE [LARGE SCALE GENOMIC DNA]</scope>
    <source>
        <strain evidence="1 2">CBS 33761</strain>
    </source>
</reference>
<evidence type="ECO:0000313" key="2">
    <source>
        <dbReference type="Proteomes" id="UP001444661"/>
    </source>
</evidence>
<sequence>MPPIYVRVIGRRGVFRLPNLQEANPVVWGFGTSLAVWYISNGPKSSDAMLKIPEIQRRIDFAARNRVIREQAMQVYRQLPLYKEFASSYLGRLLSPFLPSSWLPRRR</sequence>
<gene>
    <name evidence="1" type="ORF">PG993_012395</name>
</gene>
<protein>
    <submittedName>
        <fullName evidence="1">Uncharacterized protein</fullName>
    </submittedName>
</protein>